<evidence type="ECO:0000259" key="9">
    <source>
        <dbReference type="Pfam" id="PF00275"/>
    </source>
</evidence>
<protein>
    <recommendedName>
        <fullName evidence="3">3-phosphoshikimate 1-carboxyvinyltransferase</fullName>
        <ecNumber evidence="3">2.5.1.19</ecNumber>
    </recommendedName>
</protein>
<dbReference type="InterPro" id="IPR023193">
    <property type="entry name" value="EPSP_synthase_CS"/>
</dbReference>
<dbReference type="CDD" id="cd01556">
    <property type="entry name" value="EPSP_synthase"/>
    <property type="match status" value="1"/>
</dbReference>
<dbReference type="Pfam" id="PF00275">
    <property type="entry name" value="EPSP_synthase"/>
    <property type="match status" value="1"/>
</dbReference>
<dbReference type="InterPro" id="IPR006264">
    <property type="entry name" value="EPSP_synthase"/>
</dbReference>
<keyword evidence="7" id="KW-0057">Aromatic amino acid biosynthesis</keyword>
<dbReference type="InterPro" id="IPR036968">
    <property type="entry name" value="Enolpyruvate_Tfrase_sf"/>
</dbReference>
<dbReference type="SUPFAM" id="SSF55205">
    <property type="entry name" value="EPT/RTPC-like"/>
    <property type="match status" value="1"/>
</dbReference>
<evidence type="ECO:0000256" key="7">
    <source>
        <dbReference type="ARBA" id="ARBA00023141"/>
    </source>
</evidence>
<dbReference type="Gene3D" id="3.65.10.10">
    <property type="entry name" value="Enolpyruvate transferase domain"/>
    <property type="match status" value="2"/>
</dbReference>
<evidence type="ECO:0000313" key="10">
    <source>
        <dbReference type="EMBL" id="SVD20500.1"/>
    </source>
</evidence>
<sequence length="302" mass="31982">STIRCLRLLGTNIGTIPGVDQVFIEGRNGCFDESRDILDCGNSGTTMRLMAGLLAGQPILSVLTGDESLRSRPMGRIAKPLEKMGATVIAGNDGNLPPLVIKGGRLHGIEYTLPIASAQVKSSIMLAALKAEGPTVLHQPGLSRDHTERMFDSMGISVRQDGMDLIVQPGNLSAVDITIPGDISSAAFWLVGAICHPNAEIRLNNVGVNSGRTGILEILERMGANVSVTNERCEGGEPVADLIARSSSLDGVEIDGDIIPRVLDELPILALAASFAKGTTIVKGAQELRKKESDRIETTVKQ</sequence>
<evidence type="ECO:0000256" key="2">
    <source>
        <dbReference type="ARBA" id="ARBA00009948"/>
    </source>
</evidence>
<reference evidence="10" key="1">
    <citation type="submission" date="2018-05" db="EMBL/GenBank/DDBJ databases">
        <authorList>
            <person name="Lanie J.A."/>
            <person name="Ng W.-L."/>
            <person name="Kazmierczak K.M."/>
            <person name="Andrzejewski T.M."/>
            <person name="Davidsen T.M."/>
            <person name="Wayne K.J."/>
            <person name="Tettelin H."/>
            <person name="Glass J.I."/>
            <person name="Rusch D."/>
            <person name="Podicherti R."/>
            <person name="Tsui H.-C.T."/>
            <person name="Winkler M.E."/>
        </authorList>
    </citation>
    <scope>NUCLEOTIDE SEQUENCE</scope>
</reference>
<evidence type="ECO:0000256" key="6">
    <source>
        <dbReference type="ARBA" id="ARBA00022679"/>
    </source>
</evidence>
<proteinExistence type="inferred from homology"/>
<dbReference type="GO" id="GO:0008652">
    <property type="term" value="P:amino acid biosynthetic process"/>
    <property type="evidence" value="ECO:0007669"/>
    <property type="project" value="UniProtKB-KW"/>
</dbReference>
<dbReference type="GO" id="GO:0009423">
    <property type="term" value="P:chorismate biosynthetic process"/>
    <property type="evidence" value="ECO:0007669"/>
    <property type="project" value="UniProtKB-UniPathway"/>
</dbReference>
<evidence type="ECO:0000256" key="3">
    <source>
        <dbReference type="ARBA" id="ARBA00012450"/>
    </source>
</evidence>
<dbReference type="PANTHER" id="PTHR21090">
    <property type="entry name" value="AROM/DEHYDROQUINATE SYNTHASE"/>
    <property type="match status" value="1"/>
</dbReference>
<organism evidence="10">
    <name type="scientific">marine metagenome</name>
    <dbReference type="NCBI Taxonomy" id="408172"/>
    <lineage>
        <taxon>unclassified sequences</taxon>
        <taxon>metagenomes</taxon>
        <taxon>ecological metagenomes</taxon>
    </lineage>
</organism>
<dbReference type="AlphaFoldDB" id="A0A382TEE9"/>
<dbReference type="UniPathway" id="UPA00053">
    <property type="reaction ID" value="UER00089"/>
</dbReference>
<evidence type="ECO:0000256" key="8">
    <source>
        <dbReference type="ARBA" id="ARBA00044633"/>
    </source>
</evidence>
<keyword evidence="6" id="KW-0808">Transferase</keyword>
<dbReference type="InterPro" id="IPR013792">
    <property type="entry name" value="RNA3'P_cycl/enolpyr_Trfase_a/b"/>
</dbReference>
<evidence type="ECO:0000256" key="5">
    <source>
        <dbReference type="ARBA" id="ARBA00022605"/>
    </source>
</evidence>
<dbReference type="EC" id="2.5.1.19" evidence="3"/>
<dbReference type="PROSITE" id="PS00104">
    <property type="entry name" value="EPSP_SYNTHASE_1"/>
    <property type="match status" value="1"/>
</dbReference>
<dbReference type="InterPro" id="IPR001986">
    <property type="entry name" value="Enolpyruvate_Tfrase_dom"/>
</dbReference>
<keyword evidence="5" id="KW-0028">Amino-acid biosynthesis</keyword>
<dbReference type="GO" id="GO:0003866">
    <property type="term" value="F:3-phosphoshikimate 1-carboxyvinyltransferase activity"/>
    <property type="evidence" value="ECO:0007669"/>
    <property type="project" value="UniProtKB-EC"/>
</dbReference>
<dbReference type="PANTHER" id="PTHR21090:SF5">
    <property type="entry name" value="PENTAFUNCTIONAL AROM POLYPEPTIDE"/>
    <property type="match status" value="1"/>
</dbReference>
<evidence type="ECO:0000256" key="1">
    <source>
        <dbReference type="ARBA" id="ARBA00004811"/>
    </source>
</evidence>
<dbReference type="EMBL" id="UINC01136005">
    <property type="protein sequence ID" value="SVD20500.1"/>
    <property type="molecule type" value="Genomic_DNA"/>
</dbReference>
<keyword evidence="4" id="KW-0963">Cytoplasm</keyword>
<comment type="pathway">
    <text evidence="1">Metabolic intermediate biosynthesis; chorismate biosynthesis; chorismate from D-erythrose 4-phosphate and phosphoenolpyruvate: step 6/7.</text>
</comment>
<feature type="non-terminal residue" evidence="10">
    <location>
        <position position="1"/>
    </location>
</feature>
<feature type="non-terminal residue" evidence="10">
    <location>
        <position position="302"/>
    </location>
</feature>
<accession>A0A382TEE9</accession>
<name>A0A382TEE9_9ZZZZ</name>
<evidence type="ECO:0000256" key="4">
    <source>
        <dbReference type="ARBA" id="ARBA00022490"/>
    </source>
</evidence>
<comment type="similarity">
    <text evidence="2">Belongs to the EPSP synthase family.</text>
</comment>
<dbReference type="GO" id="GO:0009073">
    <property type="term" value="P:aromatic amino acid family biosynthetic process"/>
    <property type="evidence" value="ECO:0007669"/>
    <property type="project" value="UniProtKB-KW"/>
</dbReference>
<comment type="catalytic activity">
    <reaction evidence="8">
        <text>3-phosphoshikimate + phosphoenolpyruvate = 5-O-(1-carboxyvinyl)-3-phosphoshikimate + phosphate</text>
        <dbReference type="Rhea" id="RHEA:21256"/>
        <dbReference type="ChEBI" id="CHEBI:43474"/>
        <dbReference type="ChEBI" id="CHEBI:57701"/>
        <dbReference type="ChEBI" id="CHEBI:58702"/>
        <dbReference type="ChEBI" id="CHEBI:145989"/>
        <dbReference type="EC" id="2.5.1.19"/>
    </reaction>
    <physiologicalReaction direction="left-to-right" evidence="8">
        <dbReference type="Rhea" id="RHEA:21257"/>
    </physiologicalReaction>
</comment>
<dbReference type="FunFam" id="3.65.10.10:FF:000005">
    <property type="entry name" value="3-phosphoshikimate 1-carboxyvinyltransferase"/>
    <property type="match status" value="1"/>
</dbReference>
<feature type="domain" description="Enolpyruvate transferase" evidence="9">
    <location>
        <begin position="2"/>
        <end position="301"/>
    </location>
</feature>
<gene>
    <name evidence="10" type="ORF">METZ01_LOCUS373354</name>
</gene>